<dbReference type="Gene3D" id="1.20.144.10">
    <property type="entry name" value="Phosphatidic acid phosphatase type 2/haloperoxidase"/>
    <property type="match status" value="1"/>
</dbReference>
<organism evidence="3 4">
    <name type="scientific">Balneicella halophila</name>
    <dbReference type="NCBI Taxonomy" id="1537566"/>
    <lineage>
        <taxon>Bacteria</taxon>
        <taxon>Pseudomonadati</taxon>
        <taxon>Bacteroidota</taxon>
        <taxon>Bacteroidia</taxon>
        <taxon>Bacteroidales</taxon>
        <taxon>Balneicellaceae</taxon>
        <taxon>Balneicella</taxon>
    </lineage>
</organism>
<feature type="transmembrane region" description="Helical" evidence="1">
    <location>
        <begin position="135"/>
        <end position="153"/>
    </location>
</feature>
<sequence length="234" mass="27771">METILNLDTELLLFLNSFHSEYFDWFMSMVTRREIWLPFYLSIGYTIFKSKGRVAFLTLIFIILVPSLSDLLNQHIFKPYFDRLRPFHVEELKNQLHVFNENPSGRRGFMSAHAMNSFGLATFCILLFKKKVFTLFIILWALLSSYSRIYLGFHYPGDVFCGMLVGILIGWMLYLFYKKIIGKKSRYYLLRNADYNMKPIIIVGLVIIFCCFVAAYHNYIFIEEYTRRVSKLKI</sequence>
<evidence type="ECO:0000313" key="4">
    <source>
        <dbReference type="Proteomes" id="UP000251835"/>
    </source>
</evidence>
<dbReference type="PANTHER" id="PTHR14969:SF13">
    <property type="entry name" value="AT30094P"/>
    <property type="match status" value="1"/>
</dbReference>
<feature type="transmembrane region" description="Helical" evidence="1">
    <location>
        <begin position="198"/>
        <end position="222"/>
    </location>
</feature>
<dbReference type="SUPFAM" id="SSF48317">
    <property type="entry name" value="Acid phosphatase/Vanadium-dependent haloperoxidase"/>
    <property type="match status" value="1"/>
</dbReference>
<feature type="transmembrane region" description="Helical" evidence="1">
    <location>
        <begin position="109"/>
        <end position="128"/>
    </location>
</feature>
<gene>
    <name evidence="3" type="ORF">C7377_0738</name>
</gene>
<proteinExistence type="predicted"/>
<keyword evidence="1" id="KW-0812">Transmembrane</keyword>
<dbReference type="AlphaFoldDB" id="A0A7L4UTG2"/>
<dbReference type="EMBL" id="QENZ01000003">
    <property type="protein sequence ID" value="PVX52424.1"/>
    <property type="molecule type" value="Genomic_DNA"/>
</dbReference>
<feature type="transmembrane region" description="Helical" evidence="1">
    <location>
        <begin position="54"/>
        <end position="72"/>
    </location>
</feature>
<dbReference type="Proteomes" id="UP000251835">
    <property type="component" value="Unassembled WGS sequence"/>
</dbReference>
<dbReference type="RefSeq" id="WP_116495960.1">
    <property type="nucleotide sequence ID" value="NZ_QENZ01000003.1"/>
</dbReference>
<dbReference type="SMART" id="SM00014">
    <property type="entry name" value="acidPPc"/>
    <property type="match status" value="1"/>
</dbReference>
<keyword evidence="4" id="KW-1185">Reference proteome</keyword>
<evidence type="ECO:0000256" key="1">
    <source>
        <dbReference type="SAM" id="Phobius"/>
    </source>
</evidence>
<comment type="caution">
    <text evidence="3">The sequence shown here is derived from an EMBL/GenBank/DDBJ whole genome shotgun (WGS) entry which is preliminary data.</text>
</comment>
<evidence type="ECO:0000259" key="2">
    <source>
        <dbReference type="SMART" id="SM00014"/>
    </source>
</evidence>
<protein>
    <submittedName>
        <fullName evidence="3">Undecaprenyl-diphosphatase</fullName>
    </submittedName>
</protein>
<dbReference type="InterPro" id="IPR036938">
    <property type="entry name" value="PAP2/HPO_sf"/>
</dbReference>
<keyword evidence="1" id="KW-0472">Membrane</keyword>
<keyword evidence="1" id="KW-1133">Transmembrane helix</keyword>
<name>A0A7L4UTG2_BALHA</name>
<dbReference type="InterPro" id="IPR000326">
    <property type="entry name" value="PAP2/HPO"/>
</dbReference>
<accession>A0A7L4UTG2</accession>
<dbReference type="CDD" id="cd03395">
    <property type="entry name" value="PAP2_like_4"/>
    <property type="match status" value="1"/>
</dbReference>
<feature type="domain" description="Phosphatidic acid phosphatase type 2/haloperoxidase" evidence="2">
    <location>
        <begin position="58"/>
        <end position="174"/>
    </location>
</feature>
<dbReference type="OrthoDB" id="9789113at2"/>
<dbReference type="PANTHER" id="PTHR14969">
    <property type="entry name" value="SPHINGOSINE-1-PHOSPHATE PHOSPHOHYDROLASE"/>
    <property type="match status" value="1"/>
</dbReference>
<evidence type="ECO:0000313" key="3">
    <source>
        <dbReference type="EMBL" id="PVX52424.1"/>
    </source>
</evidence>
<feature type="transmembrane region" description="Helical" evidence="1">
    <location>
        <begin position="159"/>
        <end position="177"/>
    </location>
</feature>
<dbReference type="Pfam" id="PF01569">
    <property type="entry name" value="PAP2"/>
    <property type="match status" value="1"/>
</dbReference>
<reference evidence="3 4" key="1">
    <citation type="submission" date="2018-05" db="EMBL/GenBank/DDBJ databases">
        <title>Genomic Encyclopedia of Type Strains, Phase IV (KMG-IV): sequencing the most valuable type-strain genomes for metagenomic binning, comparative biology and taxonomic classification.</title>
        <authorList>
            <person name="Goeker M."/>
        </authorList>
    </citation>
    <scope>NUCLEOTIDE SEQUENCE [LARGE SCALE GENOMIC DNA]</scope>
    <source>
        <strain evidence="3 4">DSM 28579</strain>
    </source>
</reference>